<reference evidence="3" key="1">
    <citation type="submission" date="2016-11" db="EMBL/GenBank/DDBJ databases">
        <authorList>
            <person name="Varghese N."/>
            <person name="Submissions S."/>
        </authorList>
    </citation>
    <scope>NUCLEOTIDE SEQUENCE [LARGE SCALE GENOMIC DNA]</scope>
    <source>
        <strain evidence="3">DSM 16219</strain>
    </source>
</reference>
<feature type="transmembrane region" description="Helical" evidence="1">
    <location>
        <begin position="51"/>
        <end position="76"/>
    </location>
</feature>
<proteinExistence type="predicted"/>
<evidence type="ECO:0000256" key="1">
    <source>
        <dbReference type="SAM" id="Phobius"/>
    </source>
</evidence>
<dbReference type="Proteomes" id="UP000183994">
    <property type="component" value="Unassembled WGS sequence"/>
</dbReference>
<evidence type="ECO:0000313" key="3">
    <source>
        <dbReference type="Proteomes" id="UP000183994"/>
    </source>
</evidence>
<keyword evidence="1" id="KW-0472">Membrane</keyword>
<feature type="transmembrane region" description="Helical" evidence="1">
    <location>
        <begin position="112"/>
        <end position="132"/>
    </location>
</feature>
<dbReference type="STRING" id="1121393.SAMN02745216_04317"/>
<protein>
    <submittedName>
        <fullName evidence="2">Uncharacterized protein</fullName>
    </submittedName>
</protein>
<sequence length="140" mass="15844">MDKIIIRADKKYRNRMLRYLFFGMALGGLIAFAFMPSLLDFAGRTGDRPQMIMHVLFGGLMILFLTLFPLGLYLMAVGKLTLTYGRFPPPGIRVIRDTVLIQGREALQRGRIIIFSSFVLMGLGLWGIVKVYRLALAMLV</sequence>
<keyword evidence="3" id="KW-1185">Reference proteome</keyword>
<keyword evidence="1" id="KW-0812">Transmembrane</keyword>
<dbReference type="EMBL" id="FQZU01000038">
    <property type="protein sequence ID" value="SHK92575.1"/>
    <property type="molecule type" value="Genomic_DNA"/>
</dbReference>
<organism evidence="2 3">
    <name type="scientific">Desulfatibacillum alkenivorans DSM 16219</name>
    <dbReference type="NCBI Taxonomy" id="1121393"/>
    <lineage>
        <taxon>Bacteria</taxon>
        <taxon>Pseudomonadati</taxon>
        <taxon>Thermodesulfobacteriota</taxon>
        <taxon>Desulfobacteria</taxon>
        <taxon>Desulfobacterales</taxon>
        <taxon>Desulfatibacillaceae</taxon>
        <taxon>Desulfatibacillum</taxon>
    </lineage>
</organism>
<accession>A0A1M6WGC7</accession>
<gene>
    <name evidence="2" type="ORF">SAMN02745216_04317</name>
</gene>
<name>A0A1M6WGC7_9BACT</name>
<feature type="transmembrane region" description="Helical" evidence="1">
    <location>
        <begin position="20"/>
        <end position="39"/>
    </location>
</feature>
<keyword evidence="1" id="KW-1133">Transmembrane helix</keyword>
<evidence type="ECO:0000313" key="2">
    <source>
        <dbReference type="EMBL" id="SHK92575.1"/>
    </source>
</evidence>
<dbReference type="RefSeq" id="WP_073478327.1">
    <property type="nucleotide sequence ID" value="NZ_FQZU01000038.1"/>
</dbReference>
<dbReference type="AlphaFoldDB" id="A0A1M6WGC7"/>
<dbReference type="OrthoDB" id="7584869at2"/>